<evidence type="ECO:0000313" key="2">
    <source>
        <dbReference type="Proteomes" id="UP000279331"/>
    </source>
</evidence>
<evidence type="ECO:0000313" key="1">
    <source>
        <dbReference type="EMBL" id="VAZ86367.1"/>
    </source>
</evidence>
<gene>
    <name evidence="1" type="ORF">LAUMK42_05213</name>
</gene>
<dbReference type="Proteomes" id="UP000279331">
    <property type="component" value="Unassembled WGS sequence"/>
</dbReference>
<dbReference type="RefSeq" id="WP_142276762.1">
    <property type="nucleotide sequence ID" value="NZ_CADEAW010000088.1"/>
</dbReference>
<name>A0AB38V0E7_9MYCO</name>
<reference evidence="1 2" key="1">
    <citation type="submission" date="2018-09" db="EMBL/GenBank/DDBJ databases">
        <authorList>
            <person name="Tagini F."/>
        </authorList>
    </citation>
    <scope>NUCLEOTIDE SEQUENCE [LARGE SCALE GENOMIC DNA]</scope>
    <source>
        <strain evidence="1 2">MK42</strain>
    </source>
</reference>
<dbReference type="AlphaFoldDB" id="A0AB38V0E7"/>
<sequence length="48" mass="5573">MVMEATSDYWKPVFYLLEAHGLEPWLVNARVHVGYDPDDRHRIFGAIG</sequence>
<organism evidence="1 2">
    <name type="scientific">Mycobacterium persicum</name>
    <dbReference type="NCBI Taxonomy" id="1487726"/>
    <lineage>
        <taxon>Bacteria</taxon>
        <taxon>Bacillati</taxon>
        <taxon>Actinomycetota</taxon>
        <taxon>Actinomycetes</taxon>
        <taxon>Mycobacteriales</taxon>
        <taxon>Mycobacteriaceae</taxon>
        <taxon>Mycobacterium</taxon>
    </lineage>
</organism>
<protein>
    <recommendedName>
        <fullName evidence="3">Transposase IS111A/IS1328/IS1533 N-terminal domain-containing protein</fullName>
    </recommendedName>
</protein>
<comment type="caution">
    <text evidence="1">The sequence shown here is derived from an EMBL/GenBank/DDBJ whole genome shotgun (WGS) entry which is preliminary data.</text>
</comment>
<accession>A0AB38V0E7</accession>
<dbReference type="EMBL" id="UPHL01000152">
    <property type="protein sequence ID" value="VAZ86367.1"/>
    <property type="molecule type" value="Genomic_DNA"/>
</dbReference>
<evidence type="ECO:0008006" key="3">
    <source>
        <dbReference type="Google" id="ProtNLM"/>
    </source>
</evidence>
<proteinExistence type="predicted"/>
<dbReference type="GeneID" id="66601383"/>